<keyword evidence="3" id="KW-1185">Reference proteome</keyword>
<organism evidence="2 3">
    <name type="scientific">Cohnella xylanilytica</name>
    <dbReference type="NCBI Taxonomy" id="557555"/>
    <lineage>
        <taxon>Bacteria</taxon>
        <taxon>Bacillati</taxon>
        <taxon>Bacillota</taxon>
        <taxon>Bacilli</taxon>
        <taxon>Bacillales</taxon>
        <taxon>Paenibacillaceae</taxon>
        <taxon>Cohnella</taxon>
    </lineage>
</organism>
<dbReference type="AlphaFoldDB" id="A0A841U5V3"/>
<proteinExistence type="predicted"/>
<sequence>MRSVKGIVALLLGVMLAVGAPAAGNAATVEWPVSTKVAWDKAVAEADGDLAAKMKAQYGELLSLRSAENGLDEKIKTVHYNNAEALTVTRNKIKQINAAKLSSLQEQAKKTRERYQPLLDKYKQLNQQIAVARALGNKEVKAALQASADLLKPAVQAARDAIKNQDEAYKAAKDATAKTAKMIRTTLEDIDAYKVKISAAKSSVTAAKSAISPLAKSFAQSIKKGEAKSASSSLASILTLYRQLTAHKEKIYGYEQNISSILSKAKGQFPA</sequence>
<feature type="chain" id="PRO_5032658108" description="Colicin import membrane protein" evidence="1">
    <location>
        <begin position="23"/>
        <end position="271"/>
    </location>
</feature>
<evidence type="ECO:0008006" key="4">
    <source>
        <dbReference type="Google" id="ProtNLM"/>
    </source>
</evidence>
<evidence type="ECO:0000313" key="2">
    <source>
        <dbReference type="EMBL" id="MBB6693431.1"/>
    </source>
</evidence>
<reference evidence="2 3" key="1">
    <citation type="submission" date="2020-08" db="EMBL/GenBank/DDBJ databases">
        <title>Cohnella phylogeny.</title>
        <authorList>
            <person name="Dunlap C."/>
        </authorList>
    </citation>
    <scope>NUCLEOTIDE SEQUENCE [LARGE SCALE GENOMIC DNA]</scope>
    <source>
        <strain evidence="2 3">DSM 25239</strain>
    </source>
</reference>
<accession>A0A841U5V3</accession>
<dbReference type="Proteomes" id="UP000553776">
    <property type="component" value="Unassembled WGS sequence"/>
</dbReference>
<keyword evidence="1" id="KW-0732">Signal</keyword>
<feature type="signal peptide" evidence="1">
    <location>
        <begin position="1"/>
        <end position="22"/>
    </location>
</feature>
<dbReference type="RefSeq" id="WP_185137414.1">
    <property type="nucleotide sequence ID" value="NZ_BORM01000054.1"/>
</dbReference>
<evidence type="ECO:0000256" key="1">
    <source>
        <dbReference type="SAM" id="SignalP"/>
    </source>
</evidence>
<gene>
    <name evidence="2" type="ORF">H7B90_18740</name>
</gene>
<protein>
    <recommendedName>
        <fullName evidence="4">Colicin import membrane protein</fullName>
    </recommendedName>
</protein>
<dbReference type="EMBL" id="JACJVR010000073">
    <property type="protein sequence ID" value="MBB6693431.1"/>
    <property type="molecule type" value="Genomic_DNA"/>
</dbReference>
<name>A0A841U5V3_9BACL</name>
<comment type="caution">
    <text evidence="2">The sequence shown here is derived from an EMBL/GenBank/DDBJ whole genome shotgun (WGS) entry which is preliminary data.</text>
</comment>
<evidence type="ECO:0000313" key="3">
    <source>
        <dbReference type="Proteomes" id="UP000553776"/>
    </source>
</evidence>